<keyword evidence="3" id="KW-1185">Reference proteome</keyword>
<comment type="caution">
    <text evidence="2">The sequence shown here is derived from an EMBL/GenBank/DDBJ whole genome shotgun (WGS) entry which is preliminary data.</text>
</comment>
<dbReference type="RefSeq" id="XP_062651788.1">
    <property type="nucleotide sequence ID" value="XM_062786367.1"/>
</dbReference>
<evidence type="ECO:0000313" key="3">
    <source>
        <dbReference type="Proteomes" id="UP001302602"/>
    </source>
</evidence>
<protein>
    <submittedName>
        <fullName evidence="2">Uncharacterized protein</fullName>
    </submittedName>
</protein>
<evidence type="ECO:0000256" key="1">
    <source>
        <dbReference type="SAM" id="MobiDB-lite"/>
    </source>
</evidence>
<organism evidence="2 3">
    <name type="scientific">Parathielavia appendiculata</name>
    <dbReference type="NCBI Taxonomy" id="2587402"/>
    <lineage>
        <taxon>Eukaryota</taxon>
        <taxon>Fungi</taxon>
        <taxon>Dikarya</taxon>
        <taxon>Ascomycota</taxon>
        <taxon>Pezizomycotina</taxon>
        <taxon>Sordariomycetes</taxon>
        <taxon>Sordariomycetidae</taxon>
        <taxon>Sordariales</taxon>
        <taxon>Chaetomiaceae</taxon>
        <taxon>Parathielavia</taxon>
    </lineage>
</organism>
<name>A0AAN6Z7L1_9PEZI</name>
<proteinExistence type="predicted"/>
<dbReference type="EMBL" id="MU853224">
    <property type="protein sequence ID" value="KAK4128017.1"/>
    <property type="molecule type" value="Genomic_DNA"/>
</dbReference>
<reference evidence="2" key="2">
    <citation type="submission" date="2023-05" db="EMBL/GenBank/DDBJ databases">
        <authorList>
            <consortium name="Lawrence Berkeley National Laboratory"/>
            <person name="Steindorff A."/>
            <person name="Hensen N."/>
            <person name="Bonometti L."/>
            <person name="Westerberg I."/>
            <person name="Brannstrom I.O."/>
            <person name="Guillou S."/>
            <person name="Cros-Aarteil S."/>
            <person name="Calhoun S."/>
            <person name="Haridas S."/>
            <person name="Kuo A."/>
            <person name="Mondo S."/>
            <person name="Pangilinan J."/>
            <person name="Riley R."/>
            <person name="Labutti K."/>
            <person name="Andreopoulos B."/>
            <person name="Lipzen A."/>
            <person name="Chen C."/>
            <person name="Yanf M."/>
            <person name="Daum C."/>
            <person name="Ng V."/>
            <person name="Clum A."/>
            <person name="Ohm R."/>
            <person name="Martin F."/>
            <person name="Silar P."/>
            <person name="Natvig D."/>
            <person name="Lalanne C."/>
            <person name="Gautier V."/>
            <person name="Ament-Velasquez S.L."/>
            <person name="Kruys A."/>
            <person name="Hutchinson M.I."/>
            <person name="Powell A.J."/>
            <person name="Barry K."/>
            <person name="Miller A.N."/>
            <person name="Grigoriev I.V."/>
            <person name="Debuchy R."/>
            <person name="Gladieux P."/>
            <person name="Thoren M.H."/>
            <person name="Johannesson H."/>
        </authorList>
    </citation>
    <scope>NUCLEOTIDE SEQUENCE</scope>
    <source>
        <strain evidence="2">CBS 731.68</strain>
    </source>
</reference>
<feature type="compositionally biased region" description="Basic and acidic residues" evidence="1">
    <location>
        <begin position="59"/>
        <end position="72"/>
    </location>
</feature>
<gene>
    <name evidence="2" type="ORF">N657DRAFT_238483</name>
</gene>
<feature type="region of interest" description="Disordered" evidence="1">
    <location>
        <begin position="35"/>
        <end position="96"/>
    </location>
</feature>
<reference evidence="2" key="1">
    <citation type="journal article" date="2023" name="Mol. Phylogenet. Evol.">
        <title>Genome-scale phylogeny and comparative genomics of the fungal order Sordariales.</title>
        <authorList>
            <person name="Hensen N."/>
            <person name="Bonometti L."/>
            <person name="Westerberg I."/>
            <person name="Brannstrom I.O."/>
            <person name="Guillou S."/>
            <person name="Cros-Aarteil S."/>
            <person name="Calhoun S."/>
            <person name="Haridas S."/>
            <person name="Kuo A."/>
            <person name="Mondo S."/>
            <person name="Pangilinan J."/>
            <person name="Riley R."/>
            <person name="LaButti K."/>
            <person name="Andreopoulos B."/>
            <person name="Lipzen A."/>
            <person name="Chen C."/>
            <person name="Yan M."/>
            <person name="Daum C."/>
            <person name="Ng V."/>
            <person name="Clum A."/>
            <person name="Steindorff A."/>
            <person name="Ohm R.A."/>
            <person name="Martin F."/>
            <person name="Silar P."/>
            <person name="Natvig D.O."/>
            <person name="Lalanne C."/>
            <person name="Gautier V."/>
            <person name="Ament-Velasquez S.L."/>
            <person name="Kruys A."/>
            <person name="Hutchinson M.I."/>
            <person name="Powell A.J."/>
            <person name="Barry K."/>
            <person name="Miller A.N."/>
            <person name="Grigoriev I.V."/>
            <person name="Debuchy R."/>
            <person name="Gladieux P."/>
            <person name="Hiltunen Thoren M."/>
            <person name="Johannesson H."/>
        </authorList>
    </citation>
    <scope>NUCLEOTIDE SEQUENCE</scope>
    <source>
        <strain evidence="2">CBS 731.68</strain>
    </source>
</reference>
<sequence>MQVSSVPRRPQRLAGCLISIQFLLRQQARAHGLDGGNGKLEFQTAPTIAPRATTPSRRMMNDARDQLQDSARRAHTTTSVCVPRFPPNPLKHPNDAVKPTNLVAMLFSFRGPPTATTR</sequence>
<dbReference type="Proteomes" id="UP001302602">
    <property type="component" value="Unassembled WGS sequence"/>
</dbReference>
<feature type="compositionally biased region" description="Low complexity" evidence="1">
    <location>
        <begin position="44"/>
        <end position="58"/>
    </location>
</feature>
<dbReference type="GeneID" id="87823133"/>
<accession>A0AAN6Z7L1</accession>
<evidence type="ECO:0000313" key="2">
    <source>
        <dbReference type="EMBL" id="KAK4128017.1"/>
    </source>
</evidence>
<dbReference type="AlphaFoldDB" id="A0AAN6Z7L1"/>